<reference evidence="2 3" key="1">
    <citation type="journal article" date="2018" name="Evol. Lett.">
        <title>Horizontal gene cluster transfer increased hallucinogenic mushroom diversity.</title>
        <authorList>
            <person name="Reynolds H.T."/>
            <person name="Vijayakumar V."/>
            <person name="Gluck-Thaler E."/>
            <person name="Korotkin H.B."/>
            <person name="Matheny P.B."/>
            <person name="Slot J.C."/>
        </authorList>
    </citation>
    <scope>NUCLEOTIDE SEQUENCE [LARGE SCALE GENOMIC DNA]</scope>
    <source>
        <strain evidence="2 3">2631</strain>
    </source>
</reference>
<evidence type="ECO:0000313" key="3">
    <source>
        <dbReference type="Proteomes" id="UP000283269"/>
    </source>
</evidence>
<feature type="region of interest" description="Disordered" evidence="1">
    <location>
        <begin position="840"/>
        <end position="865"/>
    </location>
</feature>
<dbReference type="SUPFAM" id="SSF50978">
    <property type="entry name" value="WD40 repeat-like"/>
    <property type="match status" value="1"/>
</dbReference>
<comment type="caution">
    <text evidence="2">The sequence shown here is derived from an EMBL/GenBank/DDBJ whole genome shotgun (WGS) entry which is preliminary data.</text>
</comment>
<dbReference type="OrthoDB" id="2382881at2759"/>
<accession>A0A409XRE4</accession>
<dbReference type="InParanoid" id="A0A409XRE4"/>
<feature type="compositionally biased region" description="Basic and acidic residues" evidence="1">
    <location>
        <begin position="1"/>
        <end position="33"/>
    </location>
</feature>
<feature type="compositionally biased region" description="Basic residues" evidence="1">
    <location>
        <begin position="852"/>
        <end position="865"/>
    </location>
</feature>
<name>A0A409XRE4_PSICY</name>
<sequence length="865" mass="97274">MAFWPRDERIRRPITAKRKEPKSLAKEKGRDYPNLEPGLIGAATLLENKDKKLEWDFVTTPTKGAFHNRLKLGKHLNVLPKTQPPPNKNTSRTIQQRAEQGANFLRTYLPDVEIASELIRDQLLEEAQLCEDLEVFDPYAGNLLDIFQPSQTPDLSFLFPTGDTNRDLSISYVSYFEDLSILFKPVVTPLYTFSTPIQQITTSQEPDANLVVRTYSSTQLFTAKLPNTTTAATISHLGTFSRADTNDEVIVDVKCLPSSAGILAMGDGGTIFNCSVENGTKSVTPLYTISSPGQIGSGFWRISLDSNTSIGYLMSENSVQQIDYRTNTAQPFFSVTNEKHVFTSIEDCGSQNMLPLCSTNQIIWMDTRYARKPLLAYSHGRQYDRYLSTHTTYRCADNPLTFLTSRNNGMVTVYDVSRSLEGLIHLNNLPYVLPGNLNMYQKHLGQKFIFHNESMGLVRLSERKGVEYSEVLPSTAEPHGGHTVELTEEMFKWRATHASVPANINPLGLQEFSQVCLVALFCRYFEERKKAEEENAEVIHDLLDYFPRYLQSKDSPADHMLTIHDIAFCAGDEPDHPSRADFLTESMICSKRGFRALKQGRLSARLVRSPWHRSLLPVLRHLDPAFPADPIQSMDYLQKFRVADDEKHSNKSREYEQDACEQLTMDLALGSDIYLDAPIFKAAEVNALEAMTEALFIGDGPPPVQFGYLRPVEKTRSYYEGESKTSDGPDMPLGIRLLLKDWDSGKADDYIYQDPYDAASPAPVRTLNQPVKQRQNQTLPVKFQRPPQVLATNTVAGAPPEIHKKLASKIQSQDRFLPSGTDFRISQPTINFSQELAVSTQIMPGPHGGRPGPKKKPPKKRLGGF</sequence>
<dbReference type="InterPro" id="IPR036322">
    <property type="entry name" value="WD40_repeat_dom_sf"/>
</dbReference>
<dbReference type="Proteomes" id="UP000283269">
    <property type="component" value="Unassembled WGS sequence"/>
</dbReference>
<organism evidence="2 3">
    <name type="scientific">Psilocybe cyanescens</name>
    <dbReference type="NCBI Taxonomy" id="93625"/>
    <lineage>
        <taxon>Eukaryota</taxon>
        <taxon>Fungi</taxon>
        <taxon>Dikarya</taxon>
        <taxon>Basidiomycota</taxon>
        <taxon>Agaricomycotina</taxon>
        <taxon>Agaricomycetes</taxon>
        <taxon>Agaricomycetidae</taxon>
        <taxon>Agaricales</taxon>
        <taxon>Agaricineae</taxon>
        <taxon>Strophariaceae</taxon>
        <taxon>Psilocybe</taxon>
    </lineage>
</organism>
<protein>
    <submittedName>
        <fullName evidence="2">Uncharacterized protein</fullName>
    </submittedName>
</protein>
<dbReference type="STRING" id="93625.A0A409XRE4"/>
<dbReference type="PANTHER" id="PTHR28221">
    <property type="entry name" value="RNA POLYMERASE I-SPECIFIC TRANSCRIPTION INITIATION FACTOR RRN6"/>
    <property type="match status" value="1"/>
</dbReference>
<dbReference type="PANTHER" id="PTHR28221:SF2">
    <property type="entry name" value="RNA POLYMERASE I-SPECIFIC TRANSCRIPTION INITIATION FACTOR RRN6"/>
    <property type="match status" value="1"/>
</dbReference>
<dbReference type="AlphaFoldDB" id="A0A409XRE4"/>
<proteinExistence type="predicted"/>
<evidence type="ECO:0000313" key="2">
    <source>
        <dbReference type="EMBL" id="PPQ93290.1"/>
    </source>
</evidence>
<keyword evidence="3" id="KW-1185">Reference proteome</keyword>
<evidence type="ECO:0000256" key="1">
    <source>
        <dbReference type="SAM" id="MobiDB-lite"/>
    </source>
</evidence>
<gene>
    <name evidence="2" type="ORF">CVT25_015288</name>
</gene>
<dbReference type="EMBL" id="NHYD01000797">
    <property type="protein sequence ID" value="PPQ93290.1"/>
    <property type="molecule type" value="Genomic_DNA"/>
</dbReference>
<dbReference type="InterPro" id="IPR019350">
    <property type="entry name" value="RNA_pol_I-sp_TIF_RRN6-like"/>
</dbReference>
<feature type="region of interest" description="Disordered" evidence="1">
    <location>
        <begin position="1"/>
        <end position="35"/>
    </location>
</feature>